<accession>A0A3P3E2Y6</accession>
<name>A0A3P3E2Y6_9BURK</name>
<dbReference type="Proteomes" id="UP000271590">
    <property type="component" value="Unassembled WGS sequence"/>
</dbReference>
<organism evidence="1 2">
    <name type="scientific">Variovorax beijingensis</name>
    <dbReference type="NCBI Taxonomy" id="2496117"/>
    <lineage>
        <taxon>Bacteria</taxon>
        <taxon>Pseudomonadati</taxon>
        <taxon>Pseudomonadota</taxon>
        <taxon>Betaproteobacteria</taxon>
        <taxon>Burkholderiales</taxon>
        <taxon>Comamonadaceae</taxon>
        <taxon>Variovorax</taxon>
    </lineage>
</organism>
<reference evidence="1 2" key="1">
    <citation type="submission" date="2018-11" db="EMBL/GenBank/DDBJ databases">
        <title>The genome of Variovorax sp T529.</title>
        <authorList>
            <person name="Gao J."/>
        </authorList>
    </citation>
    <scope>NUCLEOTIDE SEQUENCE [LARGE SCALE GENOMIC DNA]</scope>
    <source>
        <strain evidence="1 2">T529</strain>
    </source>
</reference>
<dbReference type="RefSeq" id="WP_124961934.1">
    <property type="nucleotide sequence ID" value="NZ_RQXU01000035.1"/>
</dbReference>
<protein>
    <submittedName>
        <fullName evidence="1">Uncharacterized protein</fullName>
    </submittedName>
</protein>
<evidence type="ECO:0000313" key="1">
    <source>
        <dbReference type="EMBL" id="RRH80820.1"/>
    </source>
</evidence>
<comment type="caution">
    <text evidence="1">The sequence shown here is derived from an EMBL/GenBank/DDBJ whole genome shotgun (WGS) entry which is preliminary data.</text>
</comment>
<sequence length="115" mass="13138">MRVKMRPRYRGGTRLSKREFVDQPWLCGMLTLQIIEGRKQLGLWEARPGDLAPPLGILWRPEVVACAFDTISFAGTEQIGGRWCYQVWYCETRSQPSALSLELLQAASTMNHEPN</sequence>
<dbReference type="AlphaFoldDB" id="A0A3P3E2Y6"/>
<dbReference type="EMBL" id="RQXU01000035">
    <property type="protein sequence ID" value="RRH80820.1"/>
    <property type="molecule type" value="Genomic_DNA"/>
</dbReference>
<evidence type="ECO:0000313" key="2">
    <source>
        <dbReference type="Proteomes" id="UP000271590"/>
    </source>
</evidence>
<proteinExistence type="predicted"/>
<gene>
    <name evidence="1" type="ORF">EH244_29985</name>
</gene>